<dbReference type="InterPro" id="IPR011765">
    <property type="entry name" value="Pept_M16_N"/>
</dbReference>
<evidence type="ECO:0000256" key="2">
    <source>
        <dbReference type="ARBA" id="ARBA00008055"/>
    </source>
</evidence>
<dbReference type="RefSeq" id="XP_012767125.1">
    <property type="nucleotide sequence ID" value="XM_012911671.1"/>
</dbReference>
<evidence type="ECO:0000256" key="9">
    <source>
        <dbReference type="ARBA" id="ARBA00047651"/>
    </source>
</evidence>
<evidence type="ECO:0000256" key="12">
    <source>
        <dbReference type="SAM" id="SignalP"/>
    </source>
</evidence>
<dbReference type="Pfam" id="PF00490">
    <property type="entry name" value="ALAD"/>
    <property type="match status" value="1"/>
</dbReference>
<dbReference type="EC" id="4.2.1.24" evidence="3"/>
<evidence type="ECO:0000256" key="3">
    <source>
        <dbReference type="ARBA" id="ARBA00012053"/>
    </source>
</evidence>
<feature type="chain" id="PRO_5001595873" description="porphobilinogen synthase" evidence="12">
    <location>
        <begin position="19"/>
        <end position="1659"/>
    </location>
</feature>
<comment type="catalytic activity">
    <reaction evidence="9">
        <text>2 5-aminolevulinate = porphobilinogen + 2 H2O + H(+)</text>
        <dbReference type="Rhea" id="RHEA:24064"/>
        <dbReference type="ChEBI" id="CHEBI:15377"/>
        <dbReference type="ChEBI" id="CHEBI:15378"/>
        <dbReference type="ChEBI" id="CHEBI:58126"/>
        <dbReference type="ChEBI" id="CHEBI:356416"/>
        <dbReference type="EC" id="4.2.1.24"/>
    </reaction>
</comment>
<evidence type="ECO:0000256" key="7">
    <source>
        <dbReference type="ARBA" id="ARBA00025628"/>
    </source>
</evidence>
<feature type="signal peptide" evidence="12">
    <location>
        <begin position="1"/>
        <end position="18"/>
    </location>
</feature>
<feature type="domain" description="Peptidase M16 C-terminal" evidence="14">
    <location>
        <begin position="681"/>
        <end position="726"/>
    </location>
</feature>
<dbReference type="PRINTS" id="PR00144">
    <property type="entry name" value="DALDHYDRTASE"/>
</dbReference>
<dbReference type="UniPathway" id="UPA00251">
    <property type="reaction ID" value="UER00318"/>
</dbReference>
<feature type="compositionally biased region" description="Acidic residues" evidence="11">
    <location>
        <begin position="96"/>
        <end position="106"/>
    </location>
</feature>
<reference evidence="16" key="1">
    <citation type="submission" date="2014-06" db="EMBL/GenBank/DDBJ databases">
        <authorList>
            <person name="Aslett M."/>
            <person name="De Silva N."/>
        </authorList>
    </citation>
    <scope>NUCLEOTIDE SEQUENCE [LARGE SCALE GENOMIC DNA]</scope>
    <source>
        <strain evidence="16">Bond</strain>
    </source>
</reference>
<dbReference type="STRING" id="5866.A0A061D7R0"/>
<keyword evidence="12" id="KW-0732">Signal</keyword>
<dbReference type="EMBL" id="LK391708">
    <property type="protein sequence ID" value="CDR94939.1"/>
    <property type="molecule type" value="Genomic_DNA"/>
</dbReference>
<feature type="region of interest" description="Disordered" evidence="11">
    <location>
        <begin position="87"/>
        <end position="106"/>
    </location>
</feature>
<proteinExistence type="inferred from homology"/>
<dbReference type="Pfam" id="PF05193">
    <property type="entry name" value="Peptidase_M16_C"/>
    <property type="match status" value="1"/>
</dbReference>
<dbReference type="Gene3D" id="3.30.830.10">
    <property type="entry name" value="Metalloenzyme, LuxS/M16 peptidase-like"/>
    <property type="match status" value="3"/>
</dbReference>
<organism evidence="15 16">
    <name type="scientific">Babesia bigemina</name>
    <dbReference type="NCBI Taxonomy" id="5866"/>
    <lineage>
        <taxon>Eukaryota</taxon>
        <taxon>Sar</taxon>
        <taxon>Alveolata</taxon>
        <taxon>Apicomplexa</taxon>
        <taxon>Aconoidasida</taxon>
        <taxon>Piroplasmida</taxon>
        <taxon>Babesiidae</taxon>
        <taxon>Babesia</taxon>
    </lineage>
</organism>
<dbReference type="PANTHER" id="PTHR11458:SF0">
    <property type="entry name" value="DELTA-AMINOLEVULINIC ACID DEHYDRATASE"/>
    <property type="match status" value="1"/>
</dbReference>
<dbReference type="GO" id="GO:0008270">
    <property type="term" value="F:zinc ion binding"/>
    <property type="evidence" value="ECO:0007669"/>
    <property type="project" value="TreeGrafter"/>
</dbReference>
<dbReference type="Gene3D" id="3.20.20.70">
    <property type="entry name" value="Aldolase class I"/>
    <property type="match status" value="1"/>
</dbReference>
<evidence type="ECO:0000256" key="1">
    <source>
        <dbReference type="ARBA" id="ARBA00004694"/>
    </source>
</evidence>
<keyword evidence="16" id="KW-1185">Reference proteome</keyword>
<dbReference type="SUPFAM" id="SSF51569">
    <property type="entry name" value="Aldolase"/>
    <property type="match status" value="1"/>
</dbReference>
<evidence type="ECO:0000259" key="14">
    <source>
        <dbReference type="Pfam" id="PF05193"/>
    </source>
</evidence>
<feature type="compositionally biased region" description="Acidic residues" evidence="11">
    <location>
        <begin position="118"/>
        <end position="154"/>
    </location>
</feature>
<dbReference type="KEGG" id="bbig:BBBOND_0200960"/>
<gene>
    <name evidence="15" type="ORF">BBBOND_0200960</name>
</gene>
<accession>A0A061D7R0</accession>
<evidence type="ECO:0000313" key="16">
    <source>
        <dbReference type="Proteomes" id="UP000033188"/>
    </source>
</evidence>
<comment type="function">
    <text evidence="7">Catalyzes an early step in the biosynthesis of tetrapyrroles. Binds two molecules of 5-aminolevulinate per subunit, each at a distinct site, and catalyzes their condensation to form porphobilinogen.</text>
</comment>
<keyword evidence="15" id="KW-0378">Hydrolase</keyword>
<comment type="similarity">
    <text evidence="2 10">Belongs to the ALAD family.</text>
</comment>
<dbReference type="OrthoDB" id="952271at2759"/>
<keyword evidence="4" id="KW-0350">Heme biosynthesis</keyword>
<evidence type="ECO:0000256" key="10">
    <source>
        <dbReference type="RuleBase" id="RU004161"/>
    </source>
</evidence>
<feature type="region of interest" description="Disordered" evidence="11">
    <location>
        <begin position="1394"/>
        <end position="1421"/>
    </location>
</feature>
<evidence type="ECO:0000256" key="6">
    <source>
        <dbReference type="ARBA" id="ARBA00023244"/>
    </source>
</evidence>
<dbReference type="GO" id="GO:0016787">
    <property type="term" value="F:hydrolase activity"/>
    <property type="evidence" value="ECO:0007669"/>
    <property type="project" value="UniProtKB-KW"/>
</dbReference>
<dbReference type="OMA" id="ENVEIHC"/>
<evidence type="ECO:0000256" key="8">
    <source>
        <dbReference type="ARBA" id="ARBA00032837"/>
    </source>
</evidence>
<keyword evidence="6" id="KW-0627">Porphyrin biosynthesis</keyword>
<dbReference type="InterPro" id="IPR001731">
    <property type="entry name" value="ALAD"/>
</dbReference>
<dbReference type="InterPro" id="IPR013785">
    <property type="entry name" value="Aldolase_TIM"/>
</dbReference>
<dbReference type="InterPro" id="IPR007863">
    <property type="entry name" value="Peptidase_M16_C"/>
</dbReference>
<dbReference type="GO" id="GO:0005829">
    <property type="term" value="C:cytosol"/>
    <property type="evidence" value="ECO:0007669"/>
    <property type="project" value="TreeGrafter"/>
</dbReference>
<dbReference type="GeneID" id="24563480"/>
<evidence type="ECO:0000313" key="15">
    <source>
        <dbReference type="EMBL" id="CDR94939.1"/>
    </source>
</evidence>
<feature type="region of interest" description="Disordered" evidence="11">
    <location>
        <begin position="118"/>
        <end position="156"/>
    </location>
</feature>
<dbReference type="VEuPathDB" id="PiroplasmaDB:BBBOND_0200960"/>
<protein>
    <recommendedName>
        <fullName evidence="3">porphobilinogen synthase</fullName>
        <ecNumber evidence="3">4.2.1.24</ecNumber>
    </recommendedName>
    <alternativeName>
        <fullName evidence="8">Porphobilinogen synthase</fullName>
    </alternativeName>
</protein>
<comment type="pathway">
    <text evidence="1">Porphyrin-containing compound metabolism; protoporphyrin-IX biosynthesis; coproporphyrinogen-III from 5-aminolevulinate: step 1/4.</text>
</comment>
<evidence type="ECO:0000256" key="11">
    <source>
        <dbReference type="SAM" id="MobiDB-lite"/>
    </source>
</evidence>
<evidence type="ECO:0000259" key="13">
    <source>
        <dbReference type="Pfam" id="PF00675"/>
    </source>
</evidence>
<dbReference type="GO" id="GO:0006782">
    <property type="term" value="P:protoporphyrinogen IX biosynthetic process"/>
    <property type="evidence" value="ECO:0007669"/>
    <property type="project" value="UniProtKB-UniPathway"/>
</dbReference>
<feature type="domain" description="Peptidase M16 N-terminal" evidence="13">
    <location>
        <begin position="539"/>
        <end position="665"/>
    </location>
</feature>
<evidence type="ECO:0000256" key="4">
    <source>
        <dbReference type="ARBA" id="ARBA00023133"/>
    </source>
</evidence>
<name>A0A061D7R0_BABBI</name>
<dbReference type="SMART" id="SM01004">
    <property type="entry name" value="ALAD"/>
    <property type="match status" value="1"/>
</dbReference>
<dbReference type="Pfam" id="PF00675">
    <property type="entry name" value="Peptidase_M16"/>
    <property type="match status" value="1"/>
</dbReference>
<dbReference type="GO" id="GO:0004655">
    <property type="term" value="F:porphobilinogen synthase activity"/>
    <property type="evidence" value="ECO:0007669"/>
    <property type="project" value="UniProtKB-EC"/>
</dbReference>
<dbReference type="Proteomes" id="UP000033188">
    <property type="component" value="Chromosome 2"/>
</dbReference>
<dbReference type="SUPFAM" id="SSF63411">
    <property type="entry name" value="LuxS/MPP-like metallohydrolase"/>
    <property type="match status" value="3"/>
</dbReference>
<keyword evidence="5" id="KW-0456">Lyase</keyword>
<evidence type="ECO:0000256" key="5">
    <source>
        <dbReference type="ARBA" id="ARBA00023239"/>
    </source>
</evidence>
<dbReference type="InterPro" id="IPR011249">
    <property type="entry name" value="Metalloenz_LuxS/M16"/>
</dbReference>
<sequence>MGLLRVLGALAIAIHAAAVLERGGSAAGTAMAVALRSCEGCCDVLGPGRATRAPRGAGAFIGSSAAKWKAGSGAVLDGRRASALGRSFAKAKEEDPASTDDDLDGVASDVFEDEVGYDDIYDEDSEYGSEEEEEDEEDEDEEGSTSEYDSDEEAGNSAFDYNARGELMLPNLPRLSRTRVSRNRHKLFRGSVVHLSDLVYPLVVHDKESSESVPEVPGLRLMSIADLVKEVEEARNLGLTSFMIHPHIDKALRSQFADEGLNPDGLLPRAIDAVKEAFPDVQVFADASVAHFSLDGHDGLVEPQTDFIANDVSVSQVAKQVTTLASAGCDVVSLNDTLDGTVGVARDALDFEGFTDVSLMSRAGKFNSVLMAQQRKLLGMTPSENVRPESYLHDVAVDEESIMKGMQDVDDGADLVAVEPATGFLDVIRNLKDRLRSPVVAVHTTGEYRALKAAAAAGVFDERAAALEAIRGLRRAGADVIISSFSKDVAQWLLEDMQTNGMEHPADPLPENPQVVRGRLPNGLEYTLLPNANHCERLEAYLEVMSGSADELDHQRGVAHFCEHVTYMGSRKRDALVGRDVRTNAFTDFHHTVFYASCPSSMEGCGGREGSLERALEALADVVVAPTQFTASRVEKERQAILSEARIINTLEYRKNCATVEALHSETRFPIGDLDALERYSVQDLADYHRIHYRPSNLRLFLVGDIAPESAIRAVERVFAGMQEDRELVDRYMREHADIYQGTVKESRWGLPPAKHIWDQPGPIAHVWQNGQIRNLSLEVVRKMPIPTILTCGDMRQSLLMKLAYRIMSLNFDILQRGAGSLESVEANDYDCTNEGCRVRSFEFRCAPYQWRDALSAAVAQAKCLATQGATHEMFSLVRDSMLLDCSRLDSAKADNRDVIAGLMDAATCGRTVMLPDAEKELVTDMLHSVRLDDVNDMASRLFPWSSGESFSGIHLICSTPPPDPSIGYDGVTEELVADAFESECREPLSAAALNPNVNTPSQLLSDEERREVVGRRPYGEAPSFVANPMLPKERYARPEEPRDEVLRSLAVGGDLRLVSERYIDAVRDSFKLRSDIEYITENTETPSELSRIGERLTEGSSHLVNEREHGKYTQALANLRKPLASTLDPGDVLYRERPGPAGIHLLTLGNSIRVNLRVGEGDQMAMKAVIPIEYDYCNQEALLRRKRELLLAANAMMEGGAMGSLSRLQVEMFCSQHLIDVMIGANEDYFSIEMSFPYGRQGRRGGNLESALQIMHALLQHHRIEPDALARAKDKLRRDRDVYAQDLQAYGTADLVSAMSEGKLTYHNLDMAAIGESKLENIQATLDGIFKRGAVELSMSGAFDLQAAKSLLLQYIGTVQLPESTAPAPDRYQLWRHYDTASDDAADKGARFTTVQDDAVGPASTGGSGSEASDAPASPEERHRLILVPDNQERAMVLVGGYAPNASGIMPDGTHMADIMHAELYATLATDRDVNNNVEKLVRTAKELWLHPAFPRAACALLQEILNNRSFTVLRAEKHLTYESNVDFVLYDVQFAGYFVISVHSSFDKSESILEETRNLVAELRAGIRPVTEHHLQRARDQVVARLRKDRTAHRHWVGELLGTQSRRVPLKSSLFCTEFERVLRRITLDDVHLMFGSNAFGFGEEHMWSRVVHTAVG</sequence>
<dbReference type="PANTHER" id="PTHR11458">
    <property type="entry name" value="DELTA-AMINOLEVULINIC ACID DEHYDRATASE"/>
    <property type="match status" value="1"/>
</dbReference>